<feature type="transmembrane region" description="Helical" evidence="11">
    <location>
        <begin position="598"/>
        <end position="620"/>
    </location>
</feature>
<dbReference type="Proteomes" id="UP001619887">
    <property type="component" value="Unassembled WGS sequence"/>
</dbReference>
<dbReference type="PANTHER" id="PTHR10942">
    <property type="entry name" value="LEISHMANOLYSIN-LIKE PEPTIDASE"/>
    <property type="match status" value="1"/>
</dbReference>
<gene>
    <name evidence="12" type="ORF">OYC64_004328</name>
</gene>
<feature type="binding site" evidence="8">
    <location>
        <position position="273"/>
    </location>
    <ligand>
        <name>Zn(2+)</name>
        <dbReference type="ChEBI" id="CHEBI:29105"/>
        <note>catalytic</note>
    </ligand>
</feature>
<feature type="signal peptide" evidence="9">
    <location>
        <begin position="1"/>
        <end position="26"/>
    </location>
</feature>
<evidence type="ECO:0000256" key="4">
    <source>
        <dbReference type="ARBA" id="ARBA00022801"/>
    </source>
</evidence>
<reference evidence="12 13" key="1">
    <citation type="journal article" date="2022" name="G3 (Bethesda)">
        <title>Evaluating Illumina-, Nanopore-, and PacBio-based genome assembly strategies with the bald notothen, Trematomus borchgrevinki.</title>
        <authorList>
            <person name="Rayamajhi N."/>
            <person name="Cheng C.C."/>
            <person name="Catchen J.M."/>
        </authorList>
    </citation>
    <scope>NUCLEOTIDE SEQUENCE [LARGE SCALE GENOMIC DNA]</scope>
    <source>
        <strain evidence="12">AGRC-2024</strain>
    </source>
</reference>
<reference evidence="12 13" key="2">
    <citation type="journal article" date="2024" name="G3 (Bethesda)">
        <title>The genome of the cryopelagic Antarctic bald notothen, Trematomus borchgrevinki.</title>
        <authorList>
            <person name="Rayamajhi N."/>
            <person name="Rivera-Colon A.G."/>
            <person name="Minhas B.F."/>
            <person name="Cheng C.C."/>
            <person name="Catchen J.M."/>
        </authorList>
    </citation>
    <scope>NUCLEOTIDE SEQUENCE [LARGE SCALE GENOMIC DNA]</scope>
    <source>
        <strain evidence="12">AGRC-2024</strain>
    </source>
</reference>
<evidence type="ECO:0000256" key="6">
    <source>
        <dbReference type="ARBA" id="ARBA00023049"/>
    </source>
</evidence>
<evidence type="ECO:0000313" key="12">
    <source>
        <dbReference type="EMBL" id="KAL3046296.1"/>
    </source>
</evidence>
<dbReference type="GO" id="GO:0006508">
    <property type="term" value="P:proteolysis"/>
    <property type="evidence" value="ECO:0007669"/>
    <property type="project" value="UniProtKB-KW"/>
</dbReference>
<keyword evidence="11" id="KW-0472">Membrane</keyword>
<keyword evidence="6 8" id="KW-0482">Metalloprotease</keyword>
<evidence type="ECO:0000256" key="5">
    <source>
        <dbReference type="ARBA" id="ARBA00022833"/>
    </source>
</evidence>
<comment type="similarity">
    <text evidence="1 9">Belongs to the peptidase M8 family.</text>
</comment>
<evidence type="ECO:0000256" key="9">
    <source>
        <dbReference type="RuleBase" id="RU366077"/>
    </source>
</evidence>
<feature type="region of interest" description="Disordered" evidence="10">
    <location>
        <begin position="46"/>
        <end position="65"/>
    </location>
</feature>
<organism evidence="12 13">
    <name type="scientific">Pagothenia borchgrevinki</name>
    <name type="common">Bald rockcod</name>
    <name type="synonym">Trematomus borchgrevinki</name>
    <dbReference type="NCBI Taxonomy" id="8213"/>
    <lineage>
        <taxon>Eukaryota</taxon>
        <taxon>Metazoa</taxon>
        <taxon>Chordata</taxon>
        <taxon>Craniata</taxon>
        <taxon>Vertebrata</taxon>
        <taxon>Euteleostomi</taxon>
        <taxon>Actinopterygii</taxon>
        <taxon>Neopterygii</taxon>
        <taxon>Teleostei</taxon>
        <taxon>Neoteleostei</taxon>
        <taxon>Acanthomorphata</taxon>
        <taxon>Eupercaria</taxon>
        <taxon>Perciformes</taxon>
        <taxon>Notothenioidei</taxon>
        <taxon>Nototheniidae</taxon>
        <taxon>Pagothenia</taxon>
    </lineage>
</organism>
<dbReference type="EC" id="3.4.24.-" evidence="9"/>
<sequence>MVSPPSQRLWVLVVTVVLVELPGVLQKCIFDEVQAQARVVRAAPTDPISPPNVHPLNTNPPGRRASVTHRRSLRNMAPPTPASPQPIRIRTWIPAESHNLSEAEKERMEAAVEEAVRKVSSLLSVIRGAGPLLLSRDVNKYCKFLWRNSSTANYNRCGRANKNYRSETCLDVTIPDDHLAGCDISPEAESPLRTELRPEGAGLPDTDFLLYLLLQATDRCRAEPNVLAYAVHCQTDADGRPVAGVVVLCRDRLTGATYSHQATVQTVIHELLHALGFSKDLFHTWTDCSSKSQGSAVCSPRGKVTHSDGSGQMRIYTPSVISALQRLLGSVDPELGGPLENLDVPLGRTSSHWEARVLQGSIMAAVLEDPPAVRIDPVTLAALQDTGWYTVDMSRAQSLVWGEGEGSMFGSLSTCQNKSSSFFCTGSGSGCHYLHLHKGECQTDQYLEGCRVYKPLKNASECWKEENGGEEDWSGEMFGFHSRCFFSNLTRQNQSDVSSSGSSEEGRCYRHRCTGPNRYQVQVSGSEWEDCPAGDTVKINGYLGSVHCPDGRLCRYDDITPPSYDVTTFPASATSDPYEAVLSAQDWSWPPLRPPAELTAASALGLTVAVCVLSAAVVCYRKCCSCRVRIHAASEHHTDL</sequence>
<evidence type="ECO:0000256" key="8">
    <source>
        <dbReference type="PIRSR" id="PIRSR601577-2"/>
    </source>
</evidence>
<dbReference type="SUPFAM" id="SSF55486">
    <property type="entry name" value="Metalloproteases ('zincins'), catalytic domain"/>
    <property type="match status" value="1"/>
</dbReference>
<feature type="chain" id="PRO_5044535373" description="Leishmanolysin-like peptidase" evidence="9">
    <location>
        <begin position="27"/>
        <end position="640"/>
    </location>
</feature>
<keyword evidence="2 9" id="KW-0645">Protease</keyword>
<proteinExistence type="inferred from homology"/>
<name>A0ABD2FX48_PAGBO</name>
<keyword evidence="11" id="KW-0812">Transmembrane</keyword>
<keyword evidence="13" id="KW-1185">Reference proteome</keyword>
<dbReference type="GO" id="GO:0046872">
    <property type="term" value="F:metal ion binding"/>
    <property type="evidence" value="ECO:0007669"/>
    <property type="project" value="UniProtKB-KW"/>
</dbReference>
<dbReference type="Gene3D" id="2.30.34.10">
    <property type="entry name" value="Leishmanolysin domain 4"/>
    <property type="match status" value="1"/>
</dbReference>
<dbReference type="PANTHER" id="PTHR10942:SF6">
    <property type="entry name" value="CILIATED LEFT-RIGHT ORGANIZER METALLOPEPTIDASE"/>
    <property type="match status" value="1"/>
</dbReference>
<evidence type="ECO:0000256" key="2">
    <source>
        <dbReference type="ARBA" id="ARBA00022670"/>
    </source>
</evidence>
<feature type="binding site" evidence="8">
    <location>
        <position position="269"/>
    </location>
    <ligand>
        <name>Zn(2+)</name>
        <dbReference type="ChEBI" id="CHEBI:29105"/>
        <note>catalytic</note>
    </ligand>
</feature>
<comment type="caution">
    <text evidence="12">The sequence shown here is derived from an EMBL/GenBank/DDBJ whole genome shotgun (WGS) entry which is preliminary data.</text>
</comment>
<dbReference type="Gene3D" id="3.10.170.20">
    <property type="match status" value="1"/>
</dbReference>
<feature type="binding site" evidence="8">
    <location>
        <position position="352"/>
    </location>
    <ligand>
        <name>Zn(2+)</name>
        <dbReference type="ChEBI" id="CHEBI:29105"/>
        <note>catalytic</note>
    </ligand>
</feature>
<evidence type="ECO:0000256" key="1">
    <source>
        <dbReference type="ARBA" id="ARBA00005860"/>
    </source>
</evidence>
<dbReference type="Gene3D" id="3.90.132.10">
    <property type="entry name" value="Leishmanolysin , domain 2"/>
    <property type="match status" value="1"/>
</dbReference>
<evidence type="ECO:0000256" key="7">
    <source>
        <dbReference type="PIRSR" id="PIRSR601577-1"/>
    </source>
</evidence>
<evidence type="ECO:0000256" key="10">
    <source>
        <dbReference type="SAM" id="MobiDB-lite"/>
    </source>
</evidence>
<comment type="cofactor">
    <cofactor evidence="8 9">
        <name>Zn(2+)</name>
        <dbReference type="ChEBI" id="CHEBI:29105"/>
    </cofactor>
    <text evidence="8 9">Binds 1 zinc ion per subunit.</text>
</comment>
<keyword evidence="11" id="KW-1133">Transmembrane helix</keyword>
<dbReference type="GO" id="GO:0004222">
    <property type="term" value="F:metalloendopeptidase activity"/>
    <property type="evidence" value="ECO:0007669"/>
    <property type="project" value="UniProtKB-UniRule"/>
</dbReference>
<evidence type="ECO:0000256" key="3">
    <source>
        <dbReference type="ARBA" id="ARBA00022723"/>
    </source>
</evidence>
<dbReference type="Pfam" id="PF01457">
    <property type="entry name" value="Peptidase_M8"/>
    <property type="match status" value="1"/>
</dbReference>
<feature type="active site" evidence="7">
    <location>
        <position position="270"/>
    </location>
</feature>
<keyword evidence="9" id="KW-0732">Signal</keyword>
<dbReference type="InterPro" id="IPR001577">
    <property type="entry name" value="Peptidase_M8"/>
</dbReference>
<keyword evidence="4 9" id="KW-0378">Hydrolase</keyword>
<dbReference type="AlphaFoldDB" id="A0ABD2FX48"/>
<evidence type="ECO:0000256" key="11">
    <source>
        <dbReference type="SAM" id="Phobius"/>
    </source>
</evidence>
<accession>A0ABD2FX48</accession>
<protein>
    <recommendedName>
        <fullName evidence="9">Leishmanolysin-like peptidase</fullName>
        <ecNumber evidence="9">3.4.24.-</ecNumber>
    </recommendedName>
</protein>
<keyword evidence="3 8" id="KW-0479">Metal-binding</keyword>
<keyword evidence="5 8" id="KW-0862">Zinc</keyword>
<evidence type="ECO:0000313" key="13">
    <source>
        <dbReference type="Proteomes" id="UP001619887"/>
    </source>
</evidence>
<dbReference type="EMBL" id="JBIYXZ010002085">
    <property type="protein sequence ID" value="KAL3046296.1"/>
    <property type="molecule type" value="Genomic_DNA"/>
</dbReference>